<protein>
    <submittedName>
        <fullName evidence="2">Uncharacterized protein</fullName>
    </submittedName>
</protein>
<reference evidence="2 3" key="1">
    <citation type="submission" date="2019-02" db="EMBL/GenBank/DDBJ databases">
        <title>Genomic Encyclopedia of Archaeal and Bacterial Type Strains, Phase II (KMG-II): from individual species to whole genera.</title>
        <authorList>
            <person name="Goeker M."/>
        </authorList>
    </citation>
    <scope>NUCLEOTIDE SEQUENCE [LARGE SCALE GENOMIC DNA]</scope>
    <source>
        <strain evidence="2 3">DSM 18101</strain>
    </source>
</reference>
<accession>A0A4Q7YVJ2</accession>
<keyword evidence="3" id="KW-1185">Reference proteome</keyword>
<sequence>MFGPETSLVPRLDVPLYRQLHGLPGRASLMGFGQAPLTGVQGRRPGRSCLRARTSLKSLPHRRSSRNAIHSGLAFPMDRPSQRSSQSGLEFIHGRRHPMPSRLKAAPSPARRNPHSKNSTAGRVSESRPSVTHSPLRSKTENKRLVYSEVRFCRARAFPFGPLS</sequence>
<evidence type="ECO:0000256" key="1">
    <source>
        <dbReference type="SAM" id="MobiDB-lite"/>
    </source>
</evidence>
<proteinExistence type="predicted"/>
<gene>
    <name evidence="2" type="ORF">BDD14_2576</name>
</gene>
<feature type="region of interest" description="Disordered" evidence="1">
    <location>
        <begin position="53"/>
        <end position="143"/>
    </location>
</feature>
<evidence type="ECO:0000313" key="3">
    <source>
        <dbReference type="Proteomes" id="UP000292958"/>
    </source>
</evidence>
<organism evidence="2 3">
    <name type="scientific">Edaphobacter modestus</name>
    <dbReference type="NCBI Taxonomy" id="388466"/>
    <lineage>
        <taxon>Bacteria</taxon>
        <taxon>Pseudomonadati</taxon>
        <taxon>Acidobacteriota</taxon>
        <taxon>Terriglobia</taxon>
        <taxon>Terriglobales</taxon>
        <taxon>Acidobacteriaceae</taxon>
        <taxon>Edaphobacter</taxon>
    </lineage>
</organism>
<dbReference type="Proteomes" id="UP000292958">
    <property type="component" value="Unassembled WGS sequence"/>
</dbReference>
<comment type="caution">
    <text evidence="2">The sequence shown here is derived from an EMBL/GenBank/DDBJ whole genome shotgun (WGS) entry which is preliminary data.</text>
</comment>
<feature type="compositionally biased region" description="Polar residues" evidence="1">
    <location>
        <begin position="116"/>
        <end position="137"/>
    </location>
</feature>
<dbReference type="AlphaFoldDB" id="A0A4Q7YVJ2"/>
<evidence type="ECO:0000313" key="2">
    <source>
        <dbReference type="EMBL" id="RZU41083.1"/>
    </source>
</evidence>
<dbReference type="EMBL" id="SHKW01000001">
    <property type="protein sequence ID" value="RZU41083.1"/>
    <property type="molecule type" value="Genomic_DNA"/>
</dbReference>
<name>A0A4Q7YVJ2_9BACT</name>